<name>A0A6J3HHJ5_SAPAP</name>
<keyword evidence="2" id="KW-1185">Reference proteome</keyword>
<proteinExistence type="predicted"/>
<sequence>KKEKKAKTEKFKKEVSFFPPKITVLGDLDNRYNLPTSEPRAKRTVKIRAADFRILTWGPWSKPTEFGSDDGQTSAVYIYVPLVLGTMVCALVLGFLFKRCVRMQRLFPPVPKIKDKLNDENQVEDQVGRGGRSGELGWKAGEPGMGTRVLSVSRPASPPAGTSASPRAVAGICIQLLGLPPGFGSGCSQVVVSVFSVSSIRRN</sequence>
<keyword evidence="1" id="KW-0812">Transmembrane</keyword>
<dbReference type="InterPro" id="IPR013783">
    <property type="entry name" value="Ig-like_fold"/>
</dbReference>
<dbReference type="RefSeq" id="XP_032129561.1">
    <property type="nucleotide sequence ID" value="XM_032273670.1"/>
</dbReference>
<protein>
    <submittedName>
        <fullName evidence="3">Granulocyte-macrophage colony-stimulating factor receptor subunit alpha-like</fullName>
    </submittedName>
</protein>
<dbReference type="AlphaFoldDB" id="A0A6J3HHJ5"/>
<feature type="non-terminal residue" evidence="3">
    <location>
        <position position="1"/>
    </location>
</feature>
<dbReference type="Proteomes" id="UP000504640">
    <property type="component" value="Unplaced"/>
</dbReference>
<evidence type="ECO:0000313" key="2">
    <source>
        <dbReference type="Proteomes" id="UP000504640"/>
    </source>
</evidence>
<accession>A0A6J3HHJ5</accession>
<dbReference type="Gene3D" id="2.60.40.10">
    <property type="entry name" value="Immunoglobulins"/>
    <property type="match status" value="1"/>
</dbReference>
<reference evidence="3" key="1">
    <citation type="submission" date="2025-08" db="UniProtKB">
        <authorList>
            <consortium name="RefSeq"/>
        </authorList>
    </citation>
    <scope>IDENTIFICATION</scope>
    <source>
        <tissue evidence="3">Blood</tissue>
    </source>
</reference>
<evidence type="ECO:0000313" key="3">
    <source>
        <dbReference type="RefSeq" id="XP_032129561.1"/>
    </source>
</evidence>
<keyword evidence="1" id="KW-0472">Membrane</keyword>
<evidence type="ECO:0000256" key="1">
    <source>
        <dbReference type="SAM" id="Phobius"/>
    </source>
</evidence>
<dbReference type="GeneID" id="116547911"/>
<keyword evidence="1" id="KW-1133">Transmembrane helix</keyword>
<organism evidence="2 3">
    <name type="scientific">Sapajus apella</name>
    <name type="common">Brown-capped capuchin</name>
    <name type="synonym">Cebus apella</name>
    <dbReference type="NCBI Taxonomy" id="9515"/>
    <lineage>
        <taxon>Eukaryota</taxon>
        <taxon>Metazoa</taxon>
        <taxon>Chordata</taxon>
        <taxon>Craniata</taxon>
        <taxon>Vertebrata</taxon>
        <taxon>Euteleostomi</taxon>
        <taxon>Mammalia</taxon>
        <taxon>Eutheria</taxon>
        <taxon>Euarchontoglires</taxon>
        <taxon>Primates</taxon>
        <taxon>Haplorrhini</taxon>
        <taxon>Platyrrhini</taxon>
        <taxon>Cebidae</taxon>
        <taxon>Cebinae</taxon>
        <taxon>Sapajus</taxon>
    </lineage>
</organism>
<gene>
    <name evidence="3" type="primary">LOC116547911</name>
</gene>
<feature type="transmembrane region" description="Helical" evidence="1">
    <location>
        <begin position="76"/>
        <end position="97"/>
    </location>
</feature>